<reference evidence="4 5" key="1">
    <citation type="submission" date="2018-10" db="EMBL/GenBank/DDBJ databases">
        <title>Isolation, diversity and antifungal activity of actinobacteria from wheat.</title>
        <authorList>
            <person name="Han C."/>
        </authorList>
    </citation>
    <scope>NUCLEOTIDE SEQUENCE [LARGE SCALE GENOMIC DNA]</scope>
    <source>
        <strain evidence="4 5">NEAU-YY56</strain>
    </source>
</reference>
<dbReference type="RefSeq" id="WP_122149853.1">
    <property type="nucleotide sequence ID" value="NZ_RFFI01000071.1"/>
</dbReference>
<name>A0A3M2JBA6_9CELL</name>
<dbReference type="CDD" id="cd05300">
    <property type="entry name" value="2-Hacid_dh_1"/>
    <property type="match status" value="1"/>
</dbReference>
<organism evidence="4 5">
    <name type="scientific">Cellulomonas triticagri</name>
    <dbReference type="NCBI Taxonomy" id="2483352"/>
    <lineage>
        <taxon>Bacteria</taxon>
        <taxon>Bacillati</taxon>
        <taxon>Actinomycetota</taxon>
        <taxon>Actinomycetes</taxon>
        <taxon>Micrococcales</taxon>
        <taxon>Cellulomonadaceae</taxon>
        <taxon>Cellulomonas</taxon>
    </lineage>
</organism>
<dbReference type="PANTHER" id="PTHR43333">
    <property type="entry name" value="2-HACID_DH_C DOMAIN-CONTAINING PROTEIN"/>
    <property type="match status" value="1"/>
</dbReference>
<dbReference type="EMBL" id="RFFI01000071">
    <property type="protein sequence ID" value="RMI08793.1"/>
    <property type="molecule type" value="Genomic_DNA"/>
</dbReference>
<keyword evidence="1" id="KW-0560">Oxidoreductase</keyword>
<evidence type="ECO:0000313" key="4">
    <source>
        <dbReference type="EMBL" id="RMI08793.1"/>
    </source>
</evidence>
<dbReference type="Gene3D" id="3.40.50.720">
    <property type="entry name" value="NAD(P)-binding Rossmann-like Domain"/>
    <property type="match status" value="2"/>
</dbReference>
<gene>
    <name evidence="4" type="ORF">EBM89_13020</name>
</gene>
<dbReference type="GO" id="GO:0016491">
    <property type="term" value="F:oxidoreductase activity"/>
    <property type="evidence" value="ECO:0007669"/>
    <property type="project" value="UniProtKB-KW"/>
</dbReference>
<dbReference type="InterPro" id="IPR006140">
    <property type="entry name" value="D-isomer_DH_NAD-bd"/>
</dbReference>
<dbReference type="OrthoDB" id="4324715at2"/>
<comment type="caution">
    <text evidence="4">The sequence shown here is derived from an EMBL/GenBank/DDBJ whole genome shotgun (WGS) entry which is preliminary data.</text>
</comment>
<dbReference type="GO" id="GO:0051287">
    <property type="term" value="F:NAD binding"/>
    <property type="evidence" value="ECO:0007669"/>
    <property type="project" value="InterPro"/>
</dbReference>
<evidence type="ECO:0000256" key="2">
    <source>
        <dbReference type="ARBA" id="ARBA00023027"/>
    </source>
</evidence>
<dbReference type="Proteomes" id="UP000269289">
    <property type="component" value="Unassembled WGS sequence"/>
</dbReference>
<evidence type="ECO:0000259" key="3">
    <source>
        <dbReference type="Pfam" id="PF02826"/>
    </source>
</evidence>
<accession>A0A3M2JBA6</accession>
<evidence type="ECO:0000256" key="1">
    <source>
        <dbReference type="ARBA" id="ARBA00023002"/>
    </source>
</evidence>
<dbReference type="SUPFAM" id="SSF51735">
    <property type="entry name" value="NAD(P)-binding Rossmann-fold domains"/>
    <property type="match status" value="1"/>
</dbReference>
<keyword evidence="5" id="KW-1185">Reference proteome</keyword>
<protein>
    <submittedName>
        <fullName evidence="4">D-2-hydroxyacid dehydrogenase</fullName>
    </submittedName>
</protein>
<proteinExistence type="predicted"/>
<keyword evidence="2" id="KW-0520">NAD</keyword>
<dbReference type="Pfam" id="PF02826">
    <property type="entry name" value="2-Hacid_dh_C"/>
    <property type="match status" value="1"/>
</dbReference>
<dbReference type="PANTHER" id="PTHR43333:SF1">
    <property type="entry name" value="D-ISOMER SPECIFIC 2-HYDROXYACID DEHYDROGENASE NAD-BINDING DOMAIN-CONTAINING PROTEIN"/>
    <property type="match status" value="1"/>
</dbReference>
<evidence type="ECO:0000313" key="5">
    <source>
        <dbReference type="Proteomes" id="UP000269289"/>
    </source>
</evidence>
<dbReference type="AlphaFoldDB" id="A0A3M2JBA6"/>
<feature type="domain" description="D-isomer specific 2-hydroxyacid dehydrogenase NAD-binding" evidence="3">
    <location>
        <begin position="141"/>
        <end position="312"/>
    </location>
</feature>
<sequence>MTAPDLRVVVATPLPDDLHALVVDRTGVDLVREPDLLPPMRWPGDFGGDPAFRRTPEQQARFDALLDSADVLYGIPDVSPAALARTVRANPRLRWVQAMAAGSGAQVRAAGLTAAELDRVVVTTSAGVHAGPLAEFALLGLLAGAKQVPRLRADQRDHRWPGRWSTAQVADQTVVVVGLGHIGVEVARLAAALGARVVGVNKSAKDVPGVERVLPPDRLAEAVAAADAVVVTLPGTEATHHLVSAEVLAAFRPGTTFVSVGRGTVVDEAALVRAIEDGRVGYAALDVFEVEPLPASSPLWDLPQVLVSPHTAANSPAEERRIAELFCDNVDRFREGRPLRNVVDTHDFY</sequence>
<dbReference type="InterPro" id="IPR036291">
    <property type="entry name" value="NAD(P)-bd_dom_sf"/>
</dbReference>